<dbReference type="AlphaFoldDB" id="G2LHE7"/>
<dbReference type="HOGENOM" id="CLU_929687_0_0_0"/>
<feature type="transmembrane region" description="Helical" evidence="2">
    <location>
        <begin position="136"/>
        <end position="161"/>
    </location>
</feature>
<dbReference type="RefSeq" id="WP_014099947.1">
    <property type="nucleotide sequence ID" value="NC_016024.1"/>
</dbReference>
<keyword evidence="4" id="KW-1185">Reference proteome</keyword>
<dbReference type="Proteomes" id="UP000006791">
    <property type="component" value="Chromosome 1"/>
</dbReference>
<feature type="region of interest" description="Disordered" evidence="1">
    <location>
        <begin position="109"/>
        <end position="129"/>
    </location>
</feature>
<gene>
    <name evidence="3" type="ordered locus">Cabther_A1460</name>
</gene>
<name>G2LHE7_CHLTF</name>
<keyword evidence="2" id="KW-1133">Transmembrane helix</keyword>
<evidence type="ECO:0000256" key="2">
    <source>
        <dbReference type="SAM" id="Phobius"/>
    </source>
</evidence>
<keyword evidence="2" id="KW-0472">Membrane</keyword>
<feature type="region of interest" description="Disordered" evidence="1">
    <location>
        <begin position="30"/>
        <end position="57"/>
    </location>
</feature>
<organism evidence="3 4">
    <name type="scientific">Chloracidobacterium thermophilum (strain B)</name>
    <dbReference type="NCBI Taxonomy" id="981222"/>
    <lineage>
        <taxon>Bacteria</taxon>
        <taxon>Pseudomonadati</taxon>
        <taxon>Acidobacteriota</taxon>
        <taxon>Terriglobia</taxon>
        <taxon>Terriglobales</taxon>
        <taxon>Acidobacteriaceae</taxon>
        <taxon>Chloracidobacterium</taxon>
    </lineage>
</organism>
<accession>G2LHE7</accession>
<proteinExistence type="predicted"/>
<evidence type="ECO:0000256" key="1">
    <source>
        <dbReference type="SAM" id="MobiDB-lite"/>
    </source>
</evidence>
<evidence type="ECO:0000313" key="4">
    <source>
        <dbReference type="Proteomes" id="UP000006791"/>
    </source>
</evidence>
<evidence type="ECO:0008006" key="5">
    <source>
        <dbReference type="Google" id="ProtNLM"/>
    </source>
</evidence>
<keyword evidence="2" id="KW-0812">Transmembrane</keyword>
<protein>
    <recommendedName>
        <fullName evidence="5">Zinc-ribbon domain-containing protein</fullName>
    </recommendedName>
</protein>
<reference evidence="3 4" key="1">
    <citation type="journal article" date="2012" name="Environ. Microbiol.">
        <title>Complete genome of Candidatus Chloracidobacterium thermophilum, a chlorophyll-based photoheterotroph belonging to the phylum Acidobacteria.</title>
        <authorList>
            <person name="Garcia Costas A.M."/>
            <person name="Liu Z."/>
            <person name="Tomsho L.P."/>
            <person name="Schuster S.C."/>
            <person name="Ward D.M."/>
            <person name="Bryant D.A."/>
        </authorList>
    </citation>
    <scope>NUCLEOTIDE SEQUENCE [LARGE SCALE GENOMIC DNA]</scope>
    <source>
        <strain evidence="3 4">B</strain>
    </source>
</reference>
<evidence type="ECO:0000313" key="3">
    <source>
        <dbReference type="EMBL" id="AEP12210.1"/>
    </source>
</evidence>
<sequence>MKIICPECQTEAAPGMKFCRNCGEKLPDPLSSAPTVAGTALPPLDQAGTVESPAVVPPKPPEAFKTVVGQAVTPPKPPEAFKTVAGPAVTLPKPSPDALKTVGGQAVPAAPALSQPTSPGPADAGQEPAADSGRRFVYLMLTLVALGFLAGLALFFAVYVFGEKPRPAVPAARTGTEFLDASITRIELCSFRVLPTEPDAFDFEAASNAFPAGIRAVAVRVSGRTRPDGDYRVVWRRLETAAPLMAQSIQSLTENKQTVRLLYQPDGMPLPSGTYLVEIQDGDRPLARAYFTIGLPAKP</sequence>
<dbReference type="KEGG" id="ctm:Cabther_A1460"/>
<dbReference type="EMBL" id="CP002514">
    <property type="protein sequence ID" value="AEP12210.1"/>
    <property type="molecule type" value="Genomic_DNA"/>
</dbReference>